<feature type="compositionally biased region" description="Basic and acidic residues" evidence="1">
    <location>
        <begin position="18"/>
        <end position="27"/>
    </location>
</feature>
<gene>
    <name evidence="2" type="ORF">B0H15DRAFT_653988</name>
</gene>
<reference evidence="2" key="1">
    <citation type="submission" date="2023-03" db="EMBL/GenBank/DDBJ databases">
        <title>Massive genome expansion in bonnet fungi (Mycena s.s.) driven by repeated elements and novel gene families across ecological guilds.</title>
        <authorList>
            <consortium name="Lawrence Berkeley National Laboratory"/>
            <person name="Harder C.B."/>
            <person name="Miyauchi S."/>
            <person name="Viragh M."/>
            <person name="Kuo A."/>
            <person name="Thoen E."/>
            <person name="Andreopoulos B."/>
            <person name="Lu D."/>
            <person name="Skrede I."/>
            <person name="Drula E."/>
            <person name="Henrissat B."/>
            <person name="Morin E."/>
            <person name="Kohler A."/>
            <person name="Barry K."/>
            <person name="LaButti K."/>
            <person name="Morin E."/>
            <person name="Salamov A."/>
            <person name="Lipzen A."/>
            <person name="Mereny Z."/>
            <person name="Hegedus B."/>
            <person name="Baldrian P."/>
            <person name="Stursova M."/>
            <person name="Weitz H."/>
            <person name="Taylor A."/>
            <person name="Grigoriev I.V."/>
            <person name="Nagy L.G."/>
            <person name="Martin F."/>
            <person name="Kauserud H."/>
        </authorList>
    </citation>
    <scope>NUCLEOTIDE SEQUENCE</scope>
    <source>
        <strain evidence="2">CBHHK173m</strain>
    </source>
</reference>
<feature type="compositionally biased region" description="Low complexity" evidence="1">
    <location>
        <begin position="1"/>
        <end position="16"/>
    </location>
</feature>
<organism evidence="2 3">
    <name type="scientific">Mycena belliarum</name>
    <dbReference type="NCBI Taxonomy" id="1033014"/>
    <lineage>
        <taxon>Eukaryota</taxon>
        <taxon>Fungi</taxon>
        <taxon>Dikarya</taxon>
        <taxon>Basidiomycota</taxon>
        <taxon>Agaricomycotina</taxon>
        <taxon>Agaricomycetes</taxon>
        <taxon>Agaricomycetidae</taxon>
        <taxon>Agaricales</taxon>
        <taxon>Marasmiineae</taxon>
        <taxon>Mycenaceae</taxon>
        <taxon>Mycena</taxon>
    </lineage>
</organism>
<feature type="region of interest" description="Disordered" evidence="1">
    <location>
        <begin position="204"/>
        <end position="229"/>
    </location>
</feature>
<feature type="compositionally biased region" description="Basic and acidic residues" evidence="1">
    <location>
        <begin position="41"/>
        <end position="58"/>
    </location>
</feature>
<dbReference type="EMBL" id="JARJCN010000093">
    <property type="protein sequence ID" value="KAJ7075553.1"/>
    <property type="molecule type" value="Genomic_DNA"/>
</dbReference>
<feature type="compositionally biased region" description="Basic residues" evidence="1">
    <location>
        <begin position="307"/>
        <end position="328"/>
    </location>
</feature>
<name>A0AAD6XFB7_9AGAR</name>
<dbReference type="Proteomes" id="UP001222325">
    <property type="component" value="Unassembled WGS sequence"/>
</dbReference>
<sequence length="361" mass="40428">MSPGRVRSPPSSPSRIPRLRDTARERPPYSTRTSLLQVSRGPDEYGRSMVRDTRERRVAAPSLQSRPWPCDEARPRADIRPSRPPAAHTRTQASTRNVPHDPHWRHTQREHWPVGVQRRALAPRLPSPFPFASSFPLPLSLLAPVAPVFPRRHPISIRFTNCGPRRVHCLPAPRPILLPTSPSAASPPSRVPRPFRPLALSPCVPSASRRCSRGQKQGGVQNRRQRMRARPTPALCLPPALRILLRPPPHIRAVTRHRDTGDDAARAGLGGTDTDTGVNARHRRRGALRGTRTRGLDARMGPAAPRRAGRKRRRRLPWRQRAVARRTPRATIGTKESIRGTGRENVETMRGVEEGVGRRGR</sequence>
<keyword evidence="3" id="KW-1185">Reference proteome</keyword>
<comment type="caution">
    <text evidence="2">The sequence shown here is derived from an EMBL/GenBank/DDBJ whole genome shotgun (WGS) entry which is preliminary data.</text>
</comment>
<feature type="region of interest" description="Disordered" evidence="1">
    <location>
        <begin position="296"/>
        <end position="361"/>
    </location>
</feature>
<dbReference type="AlphaFoldDB" id="A0AAD6XFB7"/>
<evidence type="ECO:0000256" key="1">
    <source>
        <dbReference type="SAM" id="MobiDB-lite"/>
    </source>
</evidence>
<proteinExistence type="predicted"/>
<accession>A0AAD6XFB7</accession>
<evidence type="ECO:0000313" key="2">
    <source>
        <dbReference type="EMBL" id="KAJ7075553.1"/>
    </source>
</evidence>
<feature type="region of interest" description="Disordered" evidence="1">
    <location>
        <begin position="1"/>
        <end position="105"/>
    </location>
</feature>
<evidence type="ECO:0000313" key="3">
    <source>
        <dbReference type="Proteomes" id="UP001222325"/>
    </source>
</evidence>
<protein>
    <submittedName>
        <fullName evidence="2">Uncharacterized protein</fullName>
    </submittedName>
</protein>
<feature type="compositionally biased region" description="Basic and acidic residues" evidence="1">
    <location>
        <begin position="69"/>
        <end position="81"/>
    </location>
</feature>
<feature type="compositionally biased region" description="Basic and acidic residues" evidence="1">
    <location>
        <begin position="336"/>
        <end position="361"/>
    </location>
</feature>